<dbReference type="PANTHER" id="PTHR45920">
    <property type="entry name" value="FORMIN HOMOLOGY 2 DOMAIN CONTAINING, ISOFORM I"/>
    <property type="match status" value="1"/>
</dbReference>
<dbReference type="AlphaFoldDB" id="A0A1A8BZ31"/>
<dbReference type="Gene3D" id="1.20.58.2220">
    <property type="entry name" value="Formin, FH2 domain"/>
    <property type="match status" value="1"/>
</dbReference>
<gene>
    <name evidence="4" type="primary">FMN1</name>
</gene>
<feature type="compositionally biased region" description="Basic and acidic residues" evidence="2">
    <location>
        <begin position="46"/>
        <end position="58"/>
    </location>
</feature>
<dbReference type="InterPro" id="IPR015425">
    <property type="entry name" value="FH2_Formin"/>
</dbReference>
<dbReference type="GO" id="GO:0051015">
    <property type="term" value="F:actin filament binding"/>
    <property type="evidence" value="ECO:0007669"/>
    <property type="project" value="TreeGrafter"/>
</dbReference>
<feature type="region of interest" description="Disordered" evidence="2">
    <location>
        <begin position="160"/>
        <end position="199"/>
    </location>
</feature>
<organism evidence="4">
    <name type="scientific">Nothobranchius kadleci</name>
    <name type="common">African annual killifish</name>
    <dbReference type="NCBI Taxonomy" id="1051664"/>
    <lineage>
        <taxon>Eukaryota</taxon>
        <taxon>Metazoa</taxon>
        <taxon>Chordata</taxon>
        <taxon>Craniata</taxon>
        <taxon>Vertebrata</taxon>
        <taxon>Euteleostomi</taxon>
        <taxon>Actinopterygii</taxon>
        <taxon>Neopterygii</taxon>
        <taxon>Teleostei</taxon>
        <taxon>Neoteleostei</taxon>
        <taxon>Acanthomorphata</taxon>
        <taxon>Ovalentaria</taxon>
        <taxon>Atherinomorphae</taxon>
        <taxon>Cyprinodontiformes</taxon>
        <taxon>Nothobranchiidae</taxon>
        <taxon>Nothobranchius</taxon>
    </lineage>
</organism>
<feature type="non-terminal residue" evidence="4">
    <location>
        <position position="1"/>
    </location>
</feature>
<proteinExistence type="inferred from homology"/>
<feature type="region of interest" description="Disordered" evidence="2">
    <location>
        <begin position="39"/>
        <end position="58"/>
    </location>
</feature>
<feature type="domain" description="FH2" evidence="3">
    <location>
        <begin position="141"/>
        <end position="362"/>
    </location>
</feature>
<feature type="region of interest" description="Disordered" evidence="2">
    <location>
        <begin position="1"/>
        <end position="24"/>
    </location>
</feature>
<dbReference type="PROSITE" id="PS51444">
    <property type="entry name" value="FH2"/>
    <property type="match status" value="1"/>
</dbReference>
<comment type="similarity">
    <text evidence="1">Belongs to the formin homology family. Cappuccino subfamily.</text>
</comment>
<dbReference type="GO" id="GO:0005737">
    <property type="term" value="C:cytoplasm"/>
    <property type="evidence" value="ECO:0007669"/>
    <property type="project" value="TreeGrafter"/>
</dbReference>
<reference evidence="4" key="1">
    <citation type="submission" date="2016-05" db="EMBL/GenBank/DDBJ databases">
        <authorList>
            <person name="Lavstsen T."/>
            <person name="Jespersen J.S."/>
        </authorList>
    </citation>
    <scope>NUCLEOTIDE SEQUENCE</scope>
    <source>
        <tissue evidence="4">Brain</tissue>
    </source>
</reference>
<dbReference type="GO" id="GO:0030866">
    <property type="term" value="P:cortical actin cytoskeleton organization"/>
    <property type="evidence" value="ECO:0007669"/>
    <property type="project" value="TreeGrafter"/>
</dbReference>
<accession>A0A1A8BZ31</accession>
<dbReference type="EMBL" id="HADZ01008137">
    <property type="protein sequence ID" value="SBP72078.1"/>
    <property type="molecule type" value="Transcribed_RNA"/>
</dbReference>
<dbReference type="PANTHER" id="PTHR45920:SF7">
    <property type="entry name" value="FORMIN-G"/>
    <property type="match status" value="1"/>
</dbReference>
<sequence length="362" mass="40344">KTLSKKGQLSPKKNNSADSDSDLSEYDNEAFSFFYPNMEVKSGAGESERTNTKDVDAKASQEAAAQRLMSRIEEVEGIIRRVSLSSSDWMREDEPQMDSSGGTQQIMEQRCQTEFSIQSRLESGEDRNWLGESLDRSLHRDLTMEGNKSDMEELSNRMPLNSHLHPFIPSSPAHSPTPSESSSSERLSPILSSPLTSSLTDVTKPNETLGIIKLLDSKRSQAVGILISSLHLEMKDIQQAVVAVDHSVVDLEAIEALYDNRGHPEELEKIRKHYETSKEEDVKLLDKPEQFLYELSQIPAFAGRAWCIIFKSTFIDGITSIKRKLNSVSSVCKVLLESSGVREVMGLVLALGNHMNGGNRVR</sequence>
<reference evidence="4" key="2">
    <citation type="submission" date="2016-06" db="EMBL/GenBank/DDBJ databases">
        <title>The genome of a short-lived fish provides insights into sex chromosome evolution and the genetic control of aging.</title>
        <authorList>
            <person name="Reichwald K."/>
            <person name="Felder M."/>
            <person name="Petzold A."/>
            <person name="Koch P."/>
            <person name="Groth M."/>
            <person name="Platzer M."/>
        </authorList>
    </citation>
    <scope>NUCLEOTIDE SEQUENCE</scope>
    <source>
        <tissue evidence="4">Brain</tissue>
    </source>
</reference>
<evidence type="ECO:0000259" key="3">
    <source>
        <dbReference type="PROSITE" id="PS51444"/>
    </source>
</evidence>
<dbReference type="SUPFAM" id="SSF101447">
    <property type="entry name" value="Formin homology 2 domain (FH2 domain)"/>
    <property type="match status" value="1"/>
</dbReference>
<feature type="non-terminal residue" evidence="4">
    <location>
        <position position="362"/>
    </location>
</feature>
<evidence type="ECO:0000256" key="2">
    <source>
        <dbReference type="SAM" id="MobiDB-lite"/>
    </source>
</evidence>
<protein>
    <submittedName>
        <fullName evidence="4">Formin 1</fullName>
    </submittedName>
</protein>
<name>A0A1A8BZ31_NOTKA</name>
<evidence type="ECO:0000256" key="1">
    <source>
        <dbReference type="ARBA" id="ARBA00005271"/>
    </source>
</evidence>
<dbReference type="Pfam" id="PF02181">
    <property type="entry name" value="FH2"/>
    <property type="match status" value="1"/>
</dbReference>
<evidence type="ECO:0000313" key="4">
    <source>
        <dbReference type="EMBL" id="SBP72078.1"/>
    </source>
</evidence>
<feature type="compositionally biased region" description="Low complexity" evidence="2">
    <location>
        <begin position="170"/>
        <end position="199"/>
    </location>
</feature>
<dbReference type="GO" id="GO:0005856">
    <property type="term" value="C:cytoskeleton"/>
    <property type="evidence" value="ECO:0007669"/>
    <property type="project" value="TreeGrafter"/>
</dbReference>
<dbReference type="InterPro" id="IPR042201">
    <property type="entry name" value="FH2_Formin_sf"/>
</dbReference>
<feature type="compositionally biased region" description="Polar residues" evidence="2">
    <location>
        <begin position="1"/>
        <end position="18"/>
    </location>
</feature>